<evidence type="ECO:0000313" key="1">
    <source>
        <dbReference type="EMBL" id="MCV2886465.1"/>
    </source>
</evidence>
<dbReference type="EMBL" id="JAOWKX010000011">
    <property type="protein sequence ID" value="MCV2886465.1"/>
    <property type="molecule type" value="Genomic_DNA"/>
</dbReference>
<proteinExistence type="predicted"/>
<dbReference type="RefSeq" id="WP_263713752.1">
    <property type="nucleotide sequence ID" value="NZ_JAOWKX010000011.1"/>
</dbReference>
<name>A0ABT3ACU0_9ALTE</name>
<gene>
    <name evidence="1" type="ORF">OE749_17350</name>
</gene>
<reference evidence="1 2" key="1">
    <citation type="submission" date="2022-10" db="EMBL/GenBank/DDBJ databases">
        <title>Aestuariibacter sp. AA17 isolated from Montipora capitata coral fragment.</title>
        <authorList>
            <person name="Emsley S.A."/>
            <person name="Pfannmuller K.M."/>
            <person name="Loughran R.M."/>
            <person name="Shlafstein M."/>
            <person name="Papke E."/>
            <person name="Saw J.H."/>
            <person name="Ushijima B."/>
            <person name="Videau P."/>
        </authorList>
    </citation>
    <scope>NUCLEOTIDE SEQUENCE [LARGE SCALE GENOMIC DNA]</scope>
    <source>
        <strain evidence="1 2">AA17</strain>
    </source>
</reference>
<keyword evidence="2" id="KW-1185">Reference proteome</keyword>
<sequence>MRFTALLDANILYPAPLRDLFMRLAVSDIFAARWTERIHDEWMRNVLTNRQDLTREQLERTKFLMNSHVRDCLVEDFEQLEAGLQLPDKDDRHVLAAAIKRNA</sequence>
<dbReference type="Proteomes" id="UP001652504">
    <property type="component" value="Unassembled WGS sequence"/>
</dbReference>
<protein>
    <submittedName>
        <fullName evidence="1">PIN domain-containing protein</fullName>
    </submittedName>
</protein>
<accession>A0ABT3ACU0</accession>
<organism evidence="1 2">
    <name type="scientific">Fluctibacter corallii</name>
    <dbReference type="NCBI Taxonomy" id="2984329"/>
    <lineage>
        <taxon>Bacteria</taxon>
        <taxon>Pseudomonadati</taxon>
        <taxon>Pseudomonadota</taxon>
        <taxon>Gammaproteobacteria</taxon>
        <taxon>Alteromonadales</taxon>
        <taxon>Alteromonadaceae</taxon>
        <taxon>Fluctibacter</taxon>
    </lineage>
</organism>
<evidence type="ECO:0000313" key="2">
    <source>
        <dbReference type="Proteomes" id="UP001652504"/>
    </source>
</evidence>
<comment type="caution">
    <text evidence="1">The sequence shown here is derived from an EMBL/GenBank/DDBJ whole genome shotgun (WGS) entry which is preliminary data.</text>
</comment>